<organism evidence="2 3">
    <name type="scientific">Chelativorans salis</name>
    <dbReference type="NCBI Taxonomy" id="2978478"/>
    <lineage>
        <taxon>Bacteria</taxon>
        <taxon>Pseudomonadati</taxon>
        <taxon>Pseudomonadota</taxon>
        <taxon>Alphaproteobacteria</taxon>
        <taxon>Hyphomicrobiales</taxon>
        <taxon>Phyllobacteriaceae</taxon>
        <taxon>Chelativorans</taxon>
    </lineage>
</organism>
<proteinExistence type="predicted"/>
<feature type="region of interest" description="Disordered" evidence="1">
    <location>
        <begin position="320"/>
        <end position="341"/>
    </location>
</feature>
<evidence type="ECO:0000313" key="2">
    <source>
        <dbReference type="EMBL" id="MCT7375518.1"/>
    </source>
</evidence>
<comment type="caution">
    <text evidence="2">The sequence shown here is derived from an EMBL/GenBank/DDBJ whole genome shotgun (WGS) entry which is preliminary data.</text>
</comment>
<reference evidence="2 3" key="1">
    <citation type="submission" date="2022-09" db="EMBL/GenBank/DDBJ databases">
        <title>Chelativorans salina sp. nov., a novel slightly halophilic bacterium isolated from a saline lake sediment enrichment.</title>
        <authorList>
            <person name="Gao L."/>
            <person name="Fang B.-Z."/>
            <person name="Li W.-J."/>
        </authorList>
    </citation>
    <scope>NUCLEOTIDE SEQUENCE [LARGE SCALE GENOMIC DNA]</scope>
    <source>
        <strain evidence="2 3">EGI FJ00035</strain>
    </source>
</reference>
<feature type="compositionally biased region" description="Polar residues" evidence="1">
    <location>
        <begin position="83"/>
        <end position="102"/>
    </location>
</feature>
<feature type="region of interest" description="Disordered" evidence="1">
    <location>
        <begin position="25"/>
        <end position="127"/>
    </location>
</feature>
<dbReference type="EMBL" id="JAOCZP010000003">
    <property type="protein sequence ID" value="MCT7375518.1"/>
    <property type="molecule type" value="Genomic_DNA"/>
</dbReference>
<accession>A0ABT2LLW5</accession>
<evidence type="ECO:0000313" key="3">
    <source>
        <dbReference type="Proteomes" id="UP001320831"/>
    </source>
</evidence>
<protein>
    <submittedName>
        <fullName evidence="2">Uncharacterized protein</fullName>
    </submittedName>
</protein>
<evidence type="ECO:0000256" key="1">
    <source>
        <dbReference type="SAM" id="MobiDB-lite"/>
    </source>
</evidence>
<dbReference type="RefSeq" id="WP_260902568.1">
    <property type="nucleotide sequence ID" value="NZ_JAOCZP010000003.1"/>
</dbReference>
<name>A0ABT2LLW5_9HYPH</name>
<sequence>MANNNSVSVKNTTIFDPVEFGNSAVEAAGGVGGNSNDTEKSDEGYSSGLNGAKRGDVNIDFAVSTPDSNGTTGSEEDRLGLQVSATTSSEGSLDWNVSSNLGELTPLGSEMSGVNAETTNDGTSSVSGHATVVGEEALGAADNADIPLPPQVAVCPPYAPQVRVPYGPDADQSPAPEVTEFRVSLGVKYGPDADLEFLEPETVTDLSDVTVQEHPNKWWLSEQPDYFYQIDFELDGEKISILMGDEAMQELTQSPEKVSELIEEQWQALEAIRESQPSNADADQVPDSSEQAPELSEEITHDDLFSDTVEDTDFAPGFEFDVLSPSDLDPLDLDEGLPFLA</sequence>
<feature type="compositionally biased region" description="Polar residues" evidence="1">
    <location>
        <begin position="115"/>
        <end position="127"/>
    </location>
</feature>
<gene>
    <name evidence="2" type="ORF">N5A92_10800</name>
</gene>
<keyword evidence="3" id="KW-1185">Reference proteome</keyword>
<feature type="region of interest" description="Disordered" evidence="1">
    <location>
        <begin position="273"/>
        <end position="306"/>
    </location>
</feature>
<dbReference type="Proteomes" id="UP001320831">
    <property type="component" value="Unassembled WGS sequence"/>
</dbReference>
<feature type="compositionally biased region" description="Polar residues" evidence="1">
    <location>
        <begin position="275"/>
        <end position="291"/>
    </location>
</feature>